<evidence type="ECO:0000313" key="4">
    <source>
        <dbReference type="EMBL" id="BBY37878.1"/>
    </source>
</evidence>
<proteinExistence type="predicted"/>
<evidence type="ECO:0000259" key="3">
    <source>
        <dbReference type="Pfam" id="PF11887"/>
    </source>
</evidence>
<organism evidence="4 5">
    <name type="scientific">Mycobacterium mantenii</name>
    <dbReference type="NCBI Taxonomy" id="560555"/>
    <lineage>
        <taxon>Bacteria</taxon>
        <taxon>Bacillati</taxon>
        <taxon>Actinomycetota</taxon>
        <taxon>Actinomycetes</taxon>
        <taxon>Mycobacteriales</taxon>
        <taxon>Mycobacteriaceae</taxon>
        <taxon>Mycobacterium</taxon>
        <taxon>Mycobacterium avium complex (MAC)</taxon>
    </lineage>
</organism>
<dbReference type="Proteomes" id="UP000465812">
    <property type="component" value="Chromosome"/>
</dbReference>
<name>A0ABM7JQS4_MYCNT</name>
<reference evidence="4 5" key="1">
    <citation type="journal article" date="2019" name="Emerg. Microbes Infect.">
        <title>Comprehensive subspecies identification of 175 nontuberculous mycobacteria species based on 7547 genomic profiles.</title>
        <authorList>
            <person name="Matsumoto Y."/>
            <person name="Kinjo T."/>
            <person name="Motooka D."/>
            <person name="Nabeya D."/>
            <person name="Jung N."/>
            <person name="Uechi K."/>
            <person name="Horii T."/>
            <person name="Iida T."/>
            <person name="Fujita J."/>
            <person name="Nakamura S."/>
        </authorList>
    </citation>
    <scope>NUCLEOTIDE SEQUENCE [LARGE SCALE GENOMIC DNA]</scope>
    <source>
        <strain evidence="4 5">JCM 18113</strain>
    </source>
</reference>
<dbReference type="PANTHER" id="PTHR33371">
    <property type="entry name" value="INTERMEMBRANE PHOSPHOLIPID TRANSPORT SYSTEM BINDING PROTEIN MLAD-RELATED"/>
    <property type="match status" value="1"/>
</dbReference>
<evidence type="ECO:0000256" key="1">
    <source>
        <dbReference type="SAM" id="MobiDB-lite"/>
    </source>
</evidence>
<dbReference type="InterPro" id="IPR024516">
    <property type="entry name" value="Mce_C"/>
</dbReference>
<dbReference type="Pfam" id="PF02470">
    <property type="entry name" value="MlaD"/>
    <property type="match status" value="1"/>
</dbReference>
<protein>
    <submittedName>
        <fullName evidence="4">Mce family protein Mce3D</fullName>
    </submittedName>
</protein>
<dbReference type="InterPro" id="IPR052336">
    <property type="entry name" value="MlaD_Phospholipid_Transporter"/>
</dbReference>
<feature type="compositionally biased region" description="Pro residues" evidence="1">
    <location>
        <begin position="396"/>
        <end position="417"/>
    </location>
</feature>
<evidence type="ECO:0000259" key="2">
    <source>
        <dbReference type="Pfam" id="PF02470"/>
    </source>
</evidence>
<feature type="compositionally biased region" description="Low complexity" evidence="1">
    <location>
        <begin position="418"/>
        <end position="431"/>
    </location>
</feature>
<feature type="domain" description="Mce/MlaD" evidence="2">
    <location>
        <begin position="37"/>
        <end position="111"/>
    </location>
</feature>
<dbReference type="Pfam" id="PF11887">
    <property type="entry name" value="Mce4_CUP1"/>
    <property type="match status" value="1"/>
</dbReference>
<dbReference type="RefSeq" id="WP_163650835.1">
    <property type="nucleotide sequence ID" value="NZ_AP022590.1"/>
</dbReference>
<dbReference type="InterPro" id="IPR003399">
    <property type="entry name" value="Mce/MlaD"/>
</dbReference>
<accession>A0ABM7JQS4</accession>
<keyword evidence="5" id="KW-1185">Reference proteome</keyword>
<dbReference type="EMBL" id="AP022590">
    <property type="protein sequence ID" value="BBY37878.1"/>
    <property type="molecule type" value="Genomic_DNA"/>
</dbReference>
<dbReference type="NCBIfam" id="TIGR00996">
    <property type="entry name" value="Mtu_fam_mce"/>
    <property type="match status" value="1"/>
</dbReference>
<feature type="domain" description="Mammalian cell entry C-terminal" evidence="3">
    <location>
        <begin position="117"/>
        <end position="283"/>
    </location>
</feature>
<sequence length="458" mass="48599">MNVSRGALRKATAATLILTLAAASFLVANKLWKDVENNTYSAYFAEANGLFVGDEIRILGVAVGVVDKIEPQPTSSKVTFSVDKQYAIPADARAAILSPSLVTSRAVQLVPAYSGGPKLSAGSSIPLSRTAVPVEWDDFRKQLEKLTDALQPTSPGGVNSVGEFIDSAAENVRGQGDTARDTVIKLSEAISALGDHADDIFSTVRNLQLLVSALYSSSDLLASFNQNLASVTTLLSNTPNEVGTALKSLDGALTDVRDFLAENREAAGVTFDRLGSITTALNDSRGDIKQLLHIAPTVFQNFLNIYQPAQSAMTGILALNNFADIPQFICSSIEAASRARLARVSKLCLQYLNPIIKNRIYNYIPAGINPFVGTQARPSEITYSEDWLRPGYTSPAAPPPRDAPPPPDGAPPPPDQPVVPEQPAVAEAPQPAEAPSPPNTASNSIEVLQNLMLPTGPS</sequence>
<dbReference type="PANTHER" id="PTHR33371:SF4">
    <property type="entry name" value="INTERMEMBRANE PHOSPHOLIPID TRANSPORT SYSTEM BINDING PROTEIN MLAD"/>
    <property type="match status" value="1"/>
</dbReference>
<dbReference type="InterPro" id="IPR005693">
    <property type="entry name" value="Mce"/>
</dbReference>
<evidence type="ECO:0000313" key="5">
    <source>
        <dbReference type="Proteomes" id="UP000465812"/>
    </source>
</evidence>
<gene>
    <name evidence="4" type="primary">mce3D_1</name>
    <name evidence="4" type="ORF">MMAN_20120</name>
</gene>
<feature type="region of interest" description="Disordered" evidence="1">
    <location>
        <begin position="383"/>
        <end position="458"/>
    </location>
</feature>